<dbReference type="Proteomes" id="UP000202259">
    <property type="component" value="Chromosome"/>
</dbReference>
<name>A0A222GAA8_9GAMM</name>
<gene>
    <name evidence="1" type="ORF">B5D82_12815</name>
</gene>
<dbReference type="EMBL" id="CP020465">
    <property type="protein sequence ID" value="ASP48573.1"/>
    <property type="molecule type" value="Genomic_DNA"/>
</dbReference>
<accession>A0A222GAA8</accession>
<organism evidence="1 2">
    <name type="scientific">Cognaticolwellia beringensis</name>
    <dbReference type="NCBI Taxonomy" id="1967665"/>
    <lineage>
        <taxon>Bacteria</taxon>
        <taxon>Pseudomonadati</taxon>
        <taxon>Pseudomonadota</taxon>
        <taxon>Gammaproteobacteria</taxon>
        <taxon>Alteromonadales</taxon>
        <taxon>Colwelliaceae</taxon>
        <taxon>Cognaticolwellia</taxon>
    </lineage>
</organism>
<keyword evidence="2" id="KW-1185">Reference proteome</keyword>
<sequence>MIKNQLKIMTNKSDVSFEYSRVLQLLEQFSLYGCAEFTIVFGTITKDAEYSTWSTPDDDFKKYKESGFFELMQHLLSIFVEYKSQHILLKHCHAIIQITQHDIAIEWVSKKIAEKAITSIHETEKNNVNK</sequence>
<reference evidence="1 2" key="1">
    <citation type="submission" date="2017-08" db="EMBL/GenBank/DDBJ databases">
        <title>Complete genome of Colwellia sp. NB097-1, a psychrophile bacterium ioslated from Bering Sea.</title>
        <authorList>
            <person name="Chen X."/>
        </authorList>
    </citation>
    <scope>NUCLEOTIDE SEQUENCE [LARGE SCALE GENOMIC DNA]</scope>
    <source>
        <strain evidence="1 2">NB097-1</strain>
    </source>
</reference>
<evidence type="ECO:0000313" key="1">
    <source>
        <dbReference type="EMBL" id="ASP48573.1"/>
    </source>
</evidence>
<proteinExistence type="predicted"/>
<protein>
    <submittedName>
        <fullName evidence="1">Uncharacterized protein</fullName>
    </submittedName>
</protein>
<dbReference type="KEGG" id="cber:B5D82_12815"/>
<evidence type="ECO:0000313" key="2">
    <source>
        <dbReference type="Proteomes" id="UP000202259"/>
    </source>
</evidence>
<dbReference type="AlphaFoldDB" id="A0A222GAA8"/>